<dbReference type="Proteomes" id="UP000694554">
    <property type="component" value="Chromosome 2"/>
</dbReference>
<dbReference type="Ensembl" id="ENSPSNT00000001438.1">
    <property type="protein sequence ID" value="ENSPSNP00000001212.1"/>
    <property type="gene ID" value="ENSPSNG00000000972.1"/>
</dbReference>
<organism evidence="4 5">
    <name type="scientific">Phocoena sinus</name>
    <name type="common">Vaquita</name>
    <dbReference type="NCBI Taxonomy" id="42100"/>
    <lineage>
        <taxon>Eukaryota</taxon>
        <taxon>Metazoa</taxon>
        <taxon>Chordata</taxon>
        <taxon>Craniata</taxon>
        <taxon>Vertebrata</taxon>
        <taxon>Euteleostomi</taxon>
        <taxon>Mammalia</taxon>
        <taxon>Eutheria</taxon>
        <taxon>Laurasiatheria</taxon>
        <taxon>Artiodactyla</taxon>
        <taxon>Whippomorpha</taxon>
        <taxon>Cetacea</taxon>
        <taxon>Odontoceti</taxon>
        <taxon>Phocoenidae</taxon>
        <taxon>Phocoena</taxon>
    </lineage>
</organism>
<dbReference type="PANTHER" id="PTHR45935:SF26">
    <property type="entry name" value="SCAN DOMAIN-CONTAINING PROTEIN SCAND2P-RELATED"/>
    <property type="match status" value="1"/>
</dbReference>
<keyword evidence="5" id="KW-1185">Reference proteome</keyword>
<comment type="subcellular location">
    <subcellularLocation>
        <location evidence="2">Nucleus</location>
    </subcellularLocation>
</comment>
<accession>A0A8C9AWI8</accession>
<protein>
    <recommendedName>
        <fullName evidence="3">SCAN box domain-containing protein</fullName>
    </recommendedName>
</protein>
<dbReference type="PROSITE" id="PS50804">
    <property type="entry name" value="SCAN_BOX"/>
    <property type="match status" value="1"/>
</dbReference>
<dbReference type="InterPro" id="IPR038269">
    <property type="entry name" value="SCAN_sf"/>
</dbReference>
<dbReference type="SUPFAM" id="SSF47353">
    <property type="entry name" value="Retrovirus capsid dimerization domain-like"/>
    <property type="match status" value="1"/>
</dbReference>
<evidence type="ECO:0000259" key="3">
    <source>
        <dbReference type="PROSITE" id="PS50804"/>
    </source>
</evidence>
<sequence length="121" mass="14318">MAVAVDEQIQTPQVQEELQIVKLEEDSHWQQEIFFQGSIPEPETSCQHFWYFHYQEKLCHQWLRQEKCTKEQILELLVLEQLLAVLPQEIQIWVRQKHPESGEEAVALVEDLRKEPGRLGG</sequence>
<keyword evidence="1 2" id="KW-0539">Nucleus</keyword>
<reference evidence="4" key="2">
    <citation type="submission" date="2025-08" db="UniProtKB">
        <authorList>
            <consortium name="Ensembl"/>
        </authorList>
    </citation>
    <scope>IDENTIFICATION</scope>
</reference>
<name>A0A8C9AWI8_PHOSS</name>
<evidence type="ECO:0000256" key="1">
    <source>
        <dbReference type="ARBA" id="ARBA00023242"/>
    </source>
</evidence>
<feature type="domain" description="SCAN box" evidence="3">
    <location>
        <begin position="57"/>
        <end position="115"/>
    </location>
</feature>
<dbReference type="SMART" id="SM00431">
    <property type="entry name" value="SCAN"/>
    <property type="match status" value="1"/>
</dbReference>
<evidence type="ECO:0000256" key="2">
    <source>
        <dbReference type="PROSITE-ProRule" id="PRU00187"/>
    </source>
</evidence>
<dbReference type="Gene3D" id="1.10.4020.10">
    <property type="entry name" value="DNA breaking-rejoining enzymes"/>
    <property type="match status" value="1"/>
</dbReference>
<dbReference type="AlphaFoldDB" id="A0A8C9AWI8"/>
<dbReference type="Pfam" id="PF02023">
    <property type="entry name" value="SCAN"/>
    <property type="match status" value="1"/>
</dbReference>
<evidence type="ECO:0000313" key="5">
    <source>
        <dbReference type="Proteomes" id="UP000694554"/>
    </source>
</evidence>
<dbReference type="GeneTree" id="ENSGT00940000154740"/>
<dbReference type="InterPro" id="IPR050916">
    <property type="entry name" value="SCAN-C2H2_zinc_finger"/>
</dbReference>
<dbReference type="PANTHER" id="PTHR45935">
    <property type="entry name" value="PROTEIN ZBED8-RELATED"/>
    <property type="match status" value="1"/>
</dbReference>
<dbReference type="InterPro" id="IPR003309">
    <property type="entry name" value="SCAN_dom"/>
</dbReference>
<evidence type="ECO:0000313" key="4">
    <source>
        <dbReference type="Ensembl" id="ENSPSNP00000001212.1"/>
    </source>
</evidence>
<dbReference type="GO" id="GO:0005634">
    <property type="term" value="C:nucleus"/>
    <property type="evidence" value="ECO:0007669"/>
    <property type="project" value="UniProtKB-SubCell"/>
</dbReference>
<reference evidence="4" key="3">
    <citation type="submission" date="2025-09" db="UniProtKB">
        <authorList>
            <consortium name="Ensembl"/>
        </authorList>
    </citation>
    <scope>IDENTIFICATION</scope>
</reference>
<proteinExistence type="predicted"/>
<reference evidence="4" key="1">
    <citation type="submission" date="2019-08" db="EMBL/GenBank/DDBJ databases">
        <title>Phocoena sinus (Vaquita) genome, mPhoSin1, primary haplotype.</title>
        <authorList>
            <person name="Morin P."/>
            <person name="Mountcastle J."/>
            <person name="Fungtammasan C."/>
            <person name="Rhie A."/>
            <person name="Rojas-Bracho L."/>
            <person name="Smith C.R."/>
            <person name="Taylor B.L."/>
            <person name="Gulland F.M.D."/>
            <person name="Musser W."/>
            <person name="Houck M."/>
            <person name="Haase B."/>
            <person name="Paez S."/>
            <person name="Howe K."/>
            <person name="Torrance J."/>
            <person name="Formenti G."/>
            <person name="Phillippy A."/>
            <person name="Ryder O."/>
            <person name="Jarvis E.D."/>
            <person name="Fedrigo O."/>
        </authorList>
    </citation>
    <scope>NUCLEOTIDE SEQUENCE [LARGE SCALE GENOMIC DNA]</scope>
</reference>